<dbReference type="GO" id="GO:0003972">
    <property type="term" value="F:RNA ligase (ATP) activity"/>
    <property type="evidence" value="ECO:0007669"/>
    <property type="project" value="InterPro"/>
</dbReference>
<organism evidence="2 4">
    <name type="scientific">Francisella adeliensis</name>
    <dbReference type="NCBI Taxonomy" id="2007306"/>
    <lineage>
        <taxon>Bacteria</taxon>
        <taxon>Pseudomonadati</taxon>
        <taxon>Pseudomonadota</taxon>
        <taxon>Gammaproteobacteria</taxon>
        <taxon>Thiotrichales</taxon>
        <taxon>Francisellaceae</taxon>
        <taxon>Francisella</taxon>
    </lineage>
</organism>
<evidence type="ECO:0000313" key="3">
    <source>
        <dbReference type="EMBL" id="QIW11231.1"/>
    </source>
</evidence>
<sequence length="175" mass="19827">MNKTIIFSIGVFLSFISYAEKIPLYISADLTPQSRELLEKEVGQLQFSNPGLKENDYLDHTTITYAPNKTIFAKYEKLAPDRDKMTIKPYKICWSKSFGVEAALVHLYNSKGEKIPSTNKYQHITIATNGKPPVASNYLFEKAEENNNDSDKVTDLECKKLSSISLEAISTYHYA</sequence>
<dbReference type="EMBL" id="CP043424">
    <property type="protein sequence ID" value="QIW11231.1"/>
    <property type="molecule type" value="Genomic_DNA"/>
</dbReference>
<dbReference type="Proteomes" id="UP000251120">
    <property type="component" value="Chromosome"/>
</dbReference>
<dbReference type="OrthoDB" id="9826168at2"/>
<dbReference type="AlphaFoldDB" id="A0A2Z4XVX7"/>
<reference evidence="2 4" key="1">
    <citation type="submission" date="2017-06" db="EMBL/GenBank/DDBJ databases">
        <title>Complete genome of Francisella adeliensis.</title>
        <authorList>
            <person name="Vallesi A."/>
            <person name="Sjodin A."/>
        </authorList>
    </citation>
    <scope>NUCLEOTIDE SEQUENCE [LARGE SCALE GENOMIC DNA]</scope>
    <source>
        <strain evidence="2 4">FDC440</strain>
    </source>
</reference>
<dbReference type="KEGG" id="fad:CDH04_00605"/>
<dbReference type="GO" id="GO:0006388">
    <property type="term" value="P:tRNA splicing, via endonucleolytic cleavage and ligation"/>
    <property type="evidence" value="ECO:0007669"/>
    <property type="project" value="InterPro"/>
</dbReference>
<reference evidence="3 5" key="2">
    <citation type="submission" date="2019-08" db="EMBL/GenBank/DDBJ databases">
        <title>Complete genome sequences of Francisella adeliensis (FSC1325 and FSC1326).</title>
        <authorList>
            <person name="Ohrman C."/>
            <person name="Uneklint I."/>
            <person name="Vallesi A."/>
            <person name="Karlsson L."/>
            <person name="Sjodin A."/>
        </authorList>
    </citation>
    <scope>NUCLEOTIDE SEQUENCE [LARGE SCALE GENOMIC DNA]</scope>
    <source>
        <strain evidence="3 5">FSC1325</strain>
    </source>
</reference>
<proteinExistence type="predicted"/>
<dbReference type="Pfam" id="PF08302">
    <property type="entry name" value="tRNA_lig_CPD"/>
    <property type="match status" value="1"/>
</dbReference>
<dbReference type="EMBL" id="CP021781">
    <property type="protein sequence ID" value="AXA33004.1"/>
    <property type="molecule type" value="Genomic_DNA"/>
</dbReference>
<evidence type="ECO:0000313" key="2">
    <source>
        <dbReference type="EMBL" id="AXA33004.1"/>
    </source>
</evidence>
<protein>
    <recommendedName>
        <fullName evidence="1">tRNA ligase phosphodiesterase domain-containing protein</fullName>
    </recommendedName>
</protein>
<evidence type="ECO:0000313" key="5">
    <source>
        <dbReference type="Proteomes" id="UP000681131"/>
    </source>
</evidence>
<name>A0A2Z4XVX7_9GAMM</name>
<accession>A0A2Z4XVX7</accession>
<evidence type="ECO:0000259" key="1">
    <source>
        <dbReference type="Pfam" id="PF08302"/>
    </source>
</evidence>
<dbReference type="Proteomes" id="UP000681131">
    <property type="component" value="Chromosome"/>
</dbReference>
<gene>
    <name evidence="2" type="ORF">CDH04_00605</name>
    <name evidence="3" type="ORF">FZC43_00605</name>
</gene>
<keyword evidence="5" id="KW-1185">Reference proteome</keyword>
<dbReference type="RefSeq" id="WP_112869181.1">
    <property type="nucleotide sequence ID" value="NZ_CP021781.1"/>
</dbReference>
<dbReference type="InterPro" id="IPR015965">
    <property type="entry name" value="tRNA_lig_PDEase"/>
</dbReference>
<feature type="domain" description="tRNA ligase phosphodiesterase" evidence="1">
    <location>
        <begin position="76"/>
        <end position="160"/>
    </location>
</feature>
<dbReference type="GO" id="GO:0005524">
    <property type="term" value="F:ATP binding"/>
    <property type="evidence" value="ECO:0007669"/>
    <property type="project" value="InterPro"/>
</dbReference>
<evidence type="ECO:0000313" key="4">
    <source>
        <dbReference type="Proteomes" id="UP000251120"/>
    </source>
</evidence>